<dbReference type="InterPro" id="IPR035907">
    <property type="entry name" value="Hppk_sf"/>
</dbReference>
<dbReference type="EC" id="2.7.6.3" evidence="12"/>
<dbReference type="GO" id="GO:0016301">
    <property type="term" value="F:kinase activity"/>
    <property type="evidence" value="ECO:0007669"/>
    <property type="project" value="UniProtKB-KW"/>
</dbReference>
<dbReference type="NCBIfam" id="TIGR01496">
    <property type="entry name" value="DHPS"/>
    <property type="match status" value="1"/>
</dbReference>
<keyword evidence="19" id="KW-0289">Folate biosynthesis</keyword>
<dbReference type="GO" id="GO:0004156">
    <property type="term" value="F:dihydropteroate synthase activity"/>
    <property type="evidence" value="ECO:0007669"/>
    <property type="project" value="UniProtKB-EC"/>
</dbReference>
<evidence type="ECO:0000256" key="10">
    <source>
        <dbReference type="ARBA" id="ARBA00012458"/>
    </source>
</evidence>
<comment type="catalytic activity">
    <reaction evidence="2">
        <text>6-hydroxymethyl-7,8-dihydropterin + ATP = (7,8-dihydropterin-6-yl)methyl diphosphate + AMP + H(+)</text>
        <dbReference type="Rhea" id="RHEA:11412"/>
        <dbReference type="ChEBI" id="CHEBI:15378"/>
        <dbReference type="ChEBI" id="CHEBI:30616"/>
        <dbReference type="ChEBI" id="CHEBI:44841"/>
        <dbReference type="ChEBI" id="CHEBI:72950"/>
        <dbReference type="ChEBI" id="CHEBI:456215"/>
        <dbReference type="EC" id="2.7.6.3"/>
    </reaction>
</comment>
<dbReference type="Pfam" id="PF01288">
    <property type="entry name" value="HPPK"/>
    <property type="match status" value="1"/>
</dbReference>
<dbReference type="Gene3D" id="3.30.1130.10">
    <property type="match status" value="2"/>
</dbReference>
<keyword evidence="15" id="KW-0547">Nucleotide-binding</keyword>
<name>A0A316UJD0_9BASI</name>
<comment type="pathway">
    <text evidence="6">Cofactor biosynthesis; tetrahydrofolate biosynthesis; 2-amino-4-hydroxy-6-hydroxymethyl-7,8-dihydropteridine diphosphate from 7,8-dihydroneopterin triphosphate: step 3/4.</text>
</comment>
<feature type="compositionally biased region" description="Low complexity" evidence="25">
    <location>
        <begin position="7"/>
        <end position="20"/>
    </location>
</feature>
<comment type="pathway">
    <text evidence="5">Cofactor biosynthesis; tetrahydrofolate biosynthesis; 7,8-dihydrofolate from 2-amino-4-hydroxy-6-hydroxymethyl-7,8-dihydropteridine diphosphate and 4-aminobenzoate: step 1/2.</text>
</comment>
<evidence type="ECO:0000256" key="24">
    <source>
        <dbReference type="ARBA" id="ARBA00068111"/>
    </source>
</evidence>
<dbReference type="GO" id="GO:0005524">
    <property type="term" value="F:ATP binding"/>
    <property type="evidence" value="ECO:0007669"/>
    <property type="project" value="UniProtKB-KW"/>
</dbReference>
<evidence type="ECO:0000256" key="18">
    <source>
        <dbReference type="ARBA" id="ARBA00022842"/>
    </source>
</evidence>
<evidence type="ECO:0000256" key="5">
    <source>
        <dbReference type="ARBA" id="ARBA00004763"/>
    </source>
</evidence>
<evidence type="ECO:0000256" key="4">
    <source>
        <dbReference type="ARBA" id="ARBA00001946"/>
    </source>
</evidence>
<dbReference type="EC" id="2.5.1.15" evidence="10"/>
<evidence type="ECO:0000256" key="20">
    <source>
        <dbReference type="ARBA" id="ARBA00023268"/>
    </source>
</evidence>
<evidence type="ECO:0000256" key="1">
    <source>
        <dbReference type="ARBA" id="ARBA00000012"/>
    </source>
</evidence>
<dbReference type="InterPro" id="IPR000550">
    <property type="entry name" value="Hppk"/>
</dbReference>
<gene>
    <name evidence="27" type="ORF">BDZ90DRAFT_234177</name>
</gene>
<dbReference type="Gene3D" id="3.20.20.20">
    <property type="entry name" value="Dihydropteroate synthase-like"/>
    <property type="match status" value="1"/>
</dbReference>
<comment type="catalytic activity">
    <reaction evidence="1">
        <text>(7,8-dihydropterin-6-yl)methyl diphosphate + 4-aminobenzoate = 7,8-dihydropteroate + diphosphate</text>
        <dbReference type="Rhea" id="RHEA:19949"/>
        <dbReference type="ChEBI" id="CHEBI:17836"/>
        <dbReference type="ChEBI" id="CHEBI:17839"/>
        <dbReference type="ChEBI" id="CHEBI:33019"/>
        <dbReference type="ChEBI" id="CHEBI:72950"/>
        <dbReference type="EC" id="2.5.1.15"/>
    </reaction>
</comment>
<evidence type="ECO:0000256" key="25">
    <source>
        <dbReference type="SAM" id="MobiDB-lite"/>
    </source>
</evidence>
<dbReference type="FunFam" id="3.20.20.20:FF:000006">
    <property type="entry name" value="Dihydropteroate synthase"/>
    <property type="match status" value="1"/>
</dbReference>
<dbReference type="EC" id="4.1.2.25" evidence="11"/>
<evidence type="ECO:0000259" key="26">
    <source>
        <dbReference type="PROSITE" id="PS50972"/>
    </source>
</evidence>
<evidence type="ECO:0000256" key="2">
    <source>
        <dbReference type="ARBA" id="ARBA00000198"/>
    </source>
</evidence>
<dbReference type="SMART" id="SM00905">
    <property type="entry name" value="FolB"/>
    <property type="match status" value="2"/>
</dbReference>
<dbReference type="GO" id="GO:0005740">
    <property type="term" value="C:mitochondrial envelope"/>
    <property type="evidence" value="ECO:0007669"/>
    <property type="project" value="TreeGrafter"/>
</dbReference>
<comment type="similarity">
    <text evidence="22">In the central section; belongs to the HPPK family.</text>
</comment>
<dbReference type="PANTHER" id="PTHR20941:SF1">
    <property type="entry name" value="FOLIC ACID SYNTHESIS PROTEIN FOL1"/>
    <property type="match status" value="1"/>
</dbReference>
<evidence type="ECO:0000256" key="14">
    <source>
        <dbReference type="ARBA" id="ARBA00022723"/>
    </source>
</evidence>
<evidence type="ECO:0000256" key="8">
    <source>
        <dbReference type="ARBA" id="ARBA00009640"/>
    </source>
</evidence>
<comment type="function">
    <text evidence="21">Catalyzes three sequential steps of tetrahydrofolate biosynthesis.</text>
</comment>
<accession>A0A316UJD0</accession>
<comment type="pathway">
    <text evidence="7">Cofactor biosynthesis; tetrahydrofolate biosynthesis; 2-amino-4-hydroxy-6-hydroxymethyl-7,8-dihydropteridine diphosphate from 7,8-dihydroneopterin triphosphate: step 4/4.</text>
</comment>
<protein>
    <recommendedName>
        <fullName evidence="23">Folic acid synthesis protein FOL1</fullName>
        <ecNumber evidence="10">2.5.1.15</ecNumber>
        <ecNumber evidence="12">2.7.6.3</ecNumber>
        <ecNumber evidence="11">4.1.2.25</ecNumber>
    </recommendedName>
    <alternativeName>
        <fullName evidence="24">Folic acid synthesis protein fol1</fullName>
    </alternativeName>
</protein>
<keyword evidence="13" id="KW-0808">Transferase</keyword>
<dbReference type="PROSITE" id="PS50972">
    <property type="entry name" value="PTERIN_BINDING"/>
    <property type="match status" value="1"/>
</dbReference>
<sequence length="924" mass="97842">MLRTSKHSISTLASSSSSSSPRQLAATALRRSVQPSSSIRRHLTVLATSSRPSIHPSSAFFTPLRHSSSRATTSMASSALLPDSLHVPSLSLRLPLGIDSWSRPSPSQPISLDIQVHTDVTAAGVSDYLPHSIHYGLLVKDVEAHCAAVVAASDKQQQPVYKDLESLAEGLAKLILFGTGAPKVTLRCRKTRALLHAESVAVEVTRDRADYLRQSGQLIADSELVGKNAADLANLKLVAGSSNANLDKLIIKNLTLSCILGVNAPERVDKQQVKVNLTLQRPASALHASSATSQASPRNYRTLATAVTAFVEASTYQTVESLALGVAEVALLHDAAVESVRARVDKPSAIMFADSAGCEVVRGRRWLREIGEGERGPVNGRNGASAPAVMASRGTAAPLTAAFGPSASSSRAGVGLATSEHLVALSLGSNLGNRSAHISRALQLLAAHPAISLIDTSFLYATRPMYYESQPTFLNAAARISTTLSPLDLLEVTQGVELKVGRAPKTSPDGISTPPKGPRVLDVDVLLYDDEVVLEGKKLQIPHRGMPEREFVLRPLADILPGWTHPKTGRTVREMLDVLTKAVDYQGAGDVKRVMAPCSSAESEGGLWTWRGDRTLLMGILNATPDSFSDGGDHLGVDAALSSARRMVSEGNVDVLDVGGMSTAPGAANVSEEEEIRRVVPVIKALRQDEIVTAKGKRTPISIDTFRSRVARAALEAGADIINDVTAGRADPAILTLAAELGCPIVLMHSRGDASSMNKLAQYAQEEGGVVSGVRRELVESVRAALKAGVKRWNLILDPGIGFAKDCQGNLELLAGLGELTAPRHGQADGQEDVEGPRAELDNFPLLVGPSRKRFVGTLVGTGRSVNAEETVAVPAKERAWGTAAAVSACVGSGVVDVVRVHDVAEMRDVISVADGIYRRARRS</sequence>
<dbReference type="OrthoDB" id="615426at2759"/>
<comment type="similarity">
    <text evidence="9">In the C-terminal section; belongs to the DHPS family.</text>
</comment>
<dbReference type="GO" id="GO:0046656">
    <property type="term" value="P:folic acid biosynthetic process"/>
    <property type="evidence" value="ECO:0007669"/>
    <property type="project" value="UniProtKB-KW"/>
</dbReference>
<evidence type="ECO:0000256" key="11">
    <source>
        <dbReference type="ARBA" id="ARBA00013043"/>
    </source>
</evidence>
<dbReference type="CDD" id="cd00483">
    <property type="entry name" value="HPPK"/>
    <property type="match status" value="1"/>
</dbReference>
<keyword evidence="20" id="KW-0511">Multifunctional enzyme</keyword>
<comment type="cofactor">
    <cofactor evidence="4">
        <name>Mg(2+)</name>
        <dbReference type="ChEBI" id="CHEBI:18420"/>
    </cofactor>
</comment>
<evidence type="ECO:0000256" key="17">
    <source>
        <dbReference type="ARBA" id="ARBA00022840"/>
    </source>
</evidence>
<feature type="domain" description="Pterin-binding" evidence="26">
    <location>
        <begin position="615"/>
        <end position="912"/>
    </location>
</feature>
<evidence type="ECO:0000313" key="28">
    <source>
        <dbReference type="Proteomes" id="UP000245884"/>
    </source>
</evidence>
<keyword evidence="17" id="KW-0067">ATP-binding</keyword>
<keyword evidence="14" id="KW-0479">Metal-binding</keyword>
<evidence type="ECO:0000256" key="9">
    <source>
        <dbReference type="ARBA" id="ARBA00009951"/>
    </source>
</evidence>
<keyword evidence="18" id="KW-0460">Magnesium</keyword>
<dbReference type="PROSITE" id="PS00792">
    <property type="entry name" value="DHPS_1"/>
    <property type="match status" value="1"/>
</dbReference>
<dbReference type="InterPro" id="IPR043133">
    <property type="entry name" value="GTP-CH-I_C/QueF"/>
</dbReference>
<dbReference type="InterPro" id="IPR011005">
    <property type="entry name" value="Dihydropteroate_synth-like_sf"/>
</dbReference>
<dbReference type="SUPFAM" id="SSF55620">
    <property type="entry name" value="Tetrahydrobiopterin biosynthesis enzymes-like"/>
    <property type="match status" value="2"/>
</dbReference>
<evidence type="ECO:0000256" key="15">
    <source>
        <dbReference type="ARBA" id="ARBA00022741"/>
    </source>
</evidence>
<evidence type="ECO:0000256" key="13">
    <source>
        <dbReference type="ARBA" id="ARBA00022679"/>
    </source>
</evidence>
<dbReference type="Pfam" id="PF00809">
    <property type="entry name" value="Pterin_bind"/>
    <property type="match status" value="1"/>
</dbReference>
<dbReference type="CDD" id="cd00739">
    <property type="entry name" value="DHPS"/>
    <property type="match status" value="1"/>
</dbReference>
<dbReference type="STRING" id="1569628.A0A316UJD0"/>
<dbReference type="UniPathway" id="UPA00077">
    <property type="reaction ID" value="UER00155"/>
</dbReference>
<dbReference type="SUPFAM" id="SSF55083">
    <property type="entry name" value="6-hydroxymethyl-7,8-dihydropterin pyrophosphokinase, HPPK"/>
    <property type="match status" value="1"/>
</dbReference>
<evidence type="ECO:0000256" key="6">
    <source>
        <dbReference type="ARBA" id="ARBA00005013"/>
    </source>
</evidence>
<dbReference type="Gene3D" id="3.30.70.560">
    <property type="entry name" value="7,8-Dihydro-6-hydroxymethylpterin-pyrophosphokinase HPPK"/>
    <property type="match status" value="1"/>
</dbReference>
<dbReference type="NCBIfam" id="TIGR00526">
    <property type="entry name" value="folB_dom"/>
    <property type="match status" value="1"/>
</dbReference>
<comment type="similarity">
    <text evidence="8">In the N-terminal section; belongs to the DHNA family.</text>
</comment>
<dbReference type="Proteomes" id="UP000245884">
    <property type="component" value="Unassembled WGS sequence"/>
</dbReference>
<evidence type="ECO:0000256" key="7">
    <source>
        <dbReference type="ARBA" id="ARBA00005051"/>
    </source>
</evidence>
<dbReference type="InterPro" id="IPR006157">
    <property type="entry name" value="FolB_dom"/>
</dbReference>
<dbReference type="RefSeq" id="XP_025359942.1">
    <property type="nucleotide sequence ID" value="XM_025506922.1"/>
</dbReference>
<evidence type="ECO:0000256" key="22">
    <source>
        <dbReference type="ARBA" id="ARBA00061548"/>
    </source>
</evidence>
<feature type="region of interest" description="Disordered" evidence="25">
    <location>
        <begin position="1"/>
        <end position="35"/>
    </location>
</feature>
<dbReference type="Pfam" id="PF02152">
    <property type="entry name" value="FolB"/>
    <property type="match status" value="2"/>
</dbReference>
<evidence type="ECO:0000256" key="16">
    <source>
        <dbReference type="ARBA" id="ARBA00022777"/>
    </source>
</evidence>
<dbReference type="GO" id="GO:0046872">
    <property type="term" value="F:metal ion binding"/>
    <property type="evidence" value="ECO:0007669"/>
    <property type="project" value="UniProtKB-KW"/>
</dbReference>
<dbReference type="GeneID" id="37028745"/>
<dbReference type="NCBIfam" id="TIGR01498">
    <property type="entry name" value="folK"/>
    <property type="match status" value="1"/>
</dbReference>
<dbReference type="GO" id="GO:0004150">
    <property type="term" value="F:dihydroneopterin aldolase activity"/>
    <property type="evidence" value="ECO:0007669"/>
    <property type="project" value="UniProtKB-EC"/>
</dbReference>
<evidence type="ECO:0000256" key="23">
    <source>
        <dbReference type="ARBA" id="ARBA00067568"/>
    </source>
</evidence>
<dbReference type="InterPro" id="IPR000489">
    <property type="entry name" value="Pterin-binding_dom"/>
</dbReference>
<evidence type="ECO:0000256" key="12">
    <source>
        <dbReference type="ARBA" id="ARBA00013253"/>
    </source>
</evidence>
<organism evidence="27 28">
    <name type="scientific">Jaminaea rosea</name>
    <dbReference type="NCBI Taxonomy" id="1569628"/>
    <lineage>
        <taxon>Eukaryota</taxon>
        <taxon>Fungi</taxon>
        <taxon>Dikarya</taxon>
        <taxon>Basidiomycota</taxon>
        <taxon>Ustilaginomycotina</taxon>
        <taxon>Exobasidiomycetes</taxon>
        <taxon>Microstromatales</taxon>
        <taxon>Microstromatales incertae sedis</taxon>
        <taxon>Jaminaea</taxon>
    </lineage>
</organism>
<dbReference type="InterPro" id="IPR006390">
    <property type="entry name" value="DHP_synth_dom"/>
</dbReference>
<dbReference type="InterPro" id="IPR045031">
    <property type="entry name" value="DHP_synth-like"/>
</dbReference>
<evidence type="ECO:0000256" key="19">
    <source>
        <dbReference type="ARBA" id="ARBA00022909"/>
    </source>
</evidence>
<reference evidence="27 28" key="1">
    <citation type="journal article" date="2018" name="Mol. Biol. Evol.">
        <title>Broad Genomic Sampling Reveals a Smut Pathogenic Ancestry of the Fungal Clade Ustilaginomycotina.</title>
        <authorList>
            <person name="Kijpornyongpan T."/>
            <person name="Mondo S.J."/>
            <person name="Barry K."/>
            <person name="Sandor L."/>
            <person name="Lee J."/>
            <person name="Lipzen A."/>
            <person name="Pangilinan J."/>
            <person name="LaButti K."/>
            <person name="Hainaut M."/>
            <person name="Henrissat B."/>
            <person name="Grigoriev I.V."/>
            <person name="Spatafora J.W."/>
            <person name="Aime M.C."/>
        </authorList>
    </citation>
    <scope>NUCLEOTIDE SEQUENCE [LARGE SCALE GENOMIC DNA]</scope>
    <source>
        <strain evidence="27 28">MCA 5214</strain>
    </source>
</reference>
<dbReference type="AlphaFoldDB" id="A0A316UJD0"/>
<dbReference type="SUPFAM" id="SSF51717">
    <property type="entry name" value="Dihydropteroate synthetase-like"/>
    <property type="match status" value="1"/>
</dbReference>
<dbReference type="GO" id="GO:0046654">
    <property type="term" value="P:tetrahydrofolate biosynthetic process"/>
    <property type="evidence" value="ECO:0007669"/>
    <property type="project" value="UniProtKB-UniPathway"/>
</dbReference>
<dbReference type="PANTHER" id="PTHR20941">
    <property type="entry name" value="FOLATE SYNTHESIS PROTEINS"/>
    <property type="match status" value="1"/>
</dbReference>
<keyword evidence="16" id="KW-0418">Kinase</keyword>
<proteinExistence type="inferred from homology"/>
<evidence type="ECO:0000256" key="3">
    <source>
        <dbReference type="ARBA" id="ARBA00001353"/>
    </source>
</evidence>
<keyword evidence="28" id="KW-1185">Reference proteome</keyword>
<dbReference type="GO" id="GO:0003848">
    <property type="term" value="F:2-amino-4-hydroxy-6-hydroxymethyldihydropteridine diphosphokinase activity"/>
    <property type="evidence" value="ECO:0007669"/>
    <property type="project" value="UniProtKB-EC"/>
</dbReference>
<comment type="catalytic activity">
    <reaction evidence="3">
        <text>7,8-dihydroneopterin = 6-hydroxymethyl-7,8-dihydropterin + glycolaldehyde</text>
        <dbReference type="Rhea" id="RHEA:10540"/>
        <dbReference type="ChEBI" id="CHEBI:17001"/>
        <dbReference type="ChEBI" id="CHEBI:17071"/>
        <dbReference type="ChEBI" id="CHEBI:44841"/>
        <dbReference type="EC" id="4.1.2.25"/>
    </reaction>
</comment>
<evidence type="ECO:0000256" key="21">
    <source>
        <dbReference type="ARBA" id="ARBA00058009"/>
    </source>
</evidence>
<dbReference type="EMBL" id="KZ819676">
    <property type="protein sequence ID" value="PWN25330.1"/>
    <property type="molecule type" value="Genomic_DNA"/>
</dbReference>
<evidence type="ECO:0000313" key="27">
    <source>
        <dbReference type="EMBL" id="PWN25330.1"/>
    </source>
</evidence>